<evidence type="ECO:0000313" key="2">
    <source>
        <dbReference type="EMBL" id="CAD8110813.1"/>
    </source>
</evidence>
<name>A0A8S1Q6A1_PARPR</name>
<feature type="coiled-coil region" evidence="1">
    <location>
        <begin position="114"/>
        <end position="173"/>
    </location>
</feature>
<dbReference type="EMBL" id="CAJJDM010000149">
    <property type="protein sequence ID" value="CAD8110813.1"/>
    <property type="molecule type" value="Genomic_DNA"/>
</dbReference>
<reference evidence="2" key="1">
    <citation type="submission" date="2021-01" db="EMBL/GenBank/DDBJ databases">
        <authorList>
            <consortium name="Genoscope - CEA"/>
            <person name="William W."/>
        </authorList>
    </citation>
    <scope>NUCLEOTIDE SEQUENCE</scope>
</reference>
<keyword evidence="1" id="KW-0175">Coiled coil</keyword>
<gene>
    <name evidence="2" type="ORF">PPRIM_AZ9-3.1.T1450100</name>
</gene>
<comment type="caution">
    <text evidence="2">The sequence shown here is derived from an EMBL/GenBank/DDBJ whole genome shotgun (WGS) entry which is preliminary data.</text>
</comment>
<dbReference type="OMA" id="INYVIRY"/>
<protein>
    <submittedName>
        <fullName evidence="2">Uncharacterized protein</fullName>
    </submittedName>
</protein>
<evidence type="ECO:0000313" key="3">
    <source>
        <dbReference type="Proteomes" id="UP000688137"/>
    </source>
</evidence>
<dbReference type="Proteomes" id="UP000688137">
    <property type="component" value="Unassembled WGS sequence"/>
</dbReference>
<organism evidence="2 3">
    <name type="scientific">Paramecium primaurelia</name>
    <dbReference type="NCBI Taxonomy" id="5886"/>
    <lineage>
        <taxon>Eukaryota</taxon>
        <taxon>Sar</taxon>
        <taxon>Alveolata</taxon>
        <taxon>Ciliophora</taxon>
        <taxon>Intramacronucleata</taxon>
        <taxon>Oligohymenophorea</taxon>
        <taxon>Peniculida</taxon>
        <taxon>Parameciidae</taxon>
        <taxon>Paramecium</taxon>
    </lineage>
</organism>
<dbReference type="AlphaFoldDB" id="A0A8S1Q6A1"/>
<accession>A0A8S1Q6A1</accession>
<sequence length="237" mass="28516">MKVTLQKYSTIIHLKNKEFQRRNCQFKTINYVIRYLQVSYFMITKSLQSVKLQESPLQKSKADQNKKKKVNRVVFKTEIDENNNLQVGFQTQRKSYDCVAIENKINGFNLISSMLELEQKNLDLQMVLQDKTNQIKQMQTEIEQSKITNQSQIRQYSLEKQELLLKIQNLEKQSELQRRYIDQLPQFEVEAQEWKIRFLKLNKQFHLQQETLVRLEAEQQCSQRRLIDGFNYVNQQK</sequence>
<keyword evidence="3" id="KW-1185">Reference proteome</keyword>
<evidence type="ECO:0000256" key="1">
    <source>
        <dbReference type="SAM" id="Coils"/>
    </source>
</evidence>
<proteinExistence type="predicted"/>